<dbReference type="Proteomes" id="UP000298325">
    <property type="component" value="Unassembled WGS sequence"/>
</dbReference>
<proteinExistence type="predicted"/>
<evidence type="ECO:0000259" key="2">
    <source>
        <dbReference type="Pfam" id="PF00892"/>
    </source>
</evidence>
<dbReference type="GO" id="GO:0016020">
    <property type="term" value="C:membrane"/>
    <property type="evidence" value="ECO:0007669"/>
    <property type="project" value="InterPro"/>
</dbReference>
<keyword evidence="4" id="KW-1185">Reference proteome</keyword>
<feature type="transmembrane region" description="Helical" evidence="1">
    <location>
        <begin position="238"/>
        <end position="262"/>
    </location>
</feature>
<organism evidence="3 4">
    <name type="scientific">Marinobacter confluentis</name>
    <dbReference type="NCBI Taxonomy" id="1697557"/>
    <lineage>
        <taxon>Bacteria</taxon>
        <taxon>Pseudomonadati</taxon>
        <taxon>Pseudomonadota</taxon>
        <taxon>Gammaproteobacteria</taxon>
        <taxon>Pseudomonadales</taxon>
        <taxon>Marinobacteraceae</taxon>
        <taxon>Marinobacter</taxon>
    </lineage>
</organism>
<feature type="transmembrane region" description="Helical" evidence="1">
    <location>
        <begin position="268"/>
        <end position="289"/>
    </location>
</feature>
<feature type="domain" description="EamA" evidence="2">
    <location>
        <begin position="6"/>
        <end position="138"/>
    </location>
</feature>
<dbReference type="Pfam" id="PF00892">
    <property type="entry name" value="EamA"/>
    <property type="match status" value="2"/>
</dbReference>
<dbReference type="Gene3D" id="1.10.3730.20">
    <property type="match status" value="1"/>
</dbReference>
<dbReference type="PANTHER" id="PTHR22911">
    <property type="entry name" value="ACYL-MALONYL CONDENSING ENZYME-RELATED"/>
    <property type="match status" value="1"/>
</dbReference>
<feature type="domain" description="EamA" evidence="2">
    <location>
        <begin position="151"/>
        <end position="283"/>
    </location>
</feature>
<dbReference type="InterPro" id="IPR037185">
    <property type="entry name" value="EmrE-like"/>
</dbReference>
<keyword evidence="1" id="KW-0472">Membrane</keyword>
<feature type="transmembrane region" description="Helical" evidence="1">
    <location>
        <begin position="121"/>
        <end position="141"/>
    </location>
</feature>
<feature type="transmembrane region" description="Helical" evidence="1">
    <location>
        <begin position="182"/>
        <end position="200"/>
    </location>
</feature>
<dbReference type="AlphaFoldDB" id="A0A4Z1C8V8"/>
<feature type="transmembrane region" description="Helical" evidence="1">
    <location>
        <begin position="147"/>
        <end position="170"/>
    </location>
</feature>
<feature type="transmembrane region" description="Helical" evidence="1">
    <location>
        <begin position="66"/>
        <end position="86"/>
    </location>
</feature>
<comment type="caution">
    <text evidence="3">The sequence shown here is derived from an EMBL/GenBank/DDBJ whole genome shotgun (WGS) entry which is preliminary data.</text>
</comment>
<protein>
    <submittedName>
        <fullName evidence="3">EamA/RhaT family transporter</fullName>
    </submittedName>
</protein>
<dbReference type="EMBL" id="SRPF01000003">
    <property type="protein sequence ID" value="TGN39468.1"/>
    <property type="molecule type" value="Genomic_DNA"/>
</dbReference>
<reference evidence="3 4" key="1">
    <citation type="submission" date="2019-04" db="EMBL/GenBank/DDBJ databases">
        <authorList>
            <person name="Park S."/>
            <person name="Yoon J.-H."/>
        </authorList>
    </citation>
    <scope>NUCLEOTIDE SEQUENCE [LARGE SCALE GENOMIC DNA]</scope>
    <source>
        <strain evidence="3 4">HJM-18</strain>
    </source>
</reference>
<feature type="transmembrane region" description="Helical" evidence="1">
    <location>
        <begin position="92"/>
        <end position="114"/>
    </location>
</feature>
<evidence type="ECO:0000313" key="4">
    <source>
        <dbReference type="Proteomes" id="UP000298325"/>
    </source>
</evidence>
<feature type="transmembrane region" description="Helical" evidence="1">
    <location>
        <begin position="212"/>
        <end position="231"/>
    </location>
</feature>
<name>A0A4Z1C8V8_9GAMM</name>
<dbReference type="OrthoDB" id="9814238at2"/>
<sequence length="308" mass="32605">MVGASIVFVALAAVFWGLAGGIGGILMEHGWDASIVAFYRGAVGLAFVLLWLLIRPSRSGLSDSRVWFWSCLAGLGVAGNFGFYFLSISQSSIAVAATLMYCAPVFVYLVSFALGFERPTTFKLIAIALVMLGIGLLTQIYDLNGSGITWLGIVAGLLSGLSYAVFIFGFKYAAPRGSPQSVLSIAMTVLAAVLILFANVSEVFQVPSSSEWSMFVGLGLIGAGLPFVLYIRGLKNTAPAIASVVAMVEPVTASLFGVIIMGEELADLQILGIGLILVTVTALSVYSNAKHPGYIVWKPWRMLKGKLA</sequence>
<feature type="transmembrane region" description="Helical" evidence="1">
    <location>
        <begin position="37"/>
        <end position="54"/>
    </location>
</feature>
<evidence type="ECO:0000313" key="3">
    <source>
        <dbReference type="EMBL" id="TGN39468.1"/>
    </source>
</evidence>
<evidence type="ECO:0000256" key="1">
    <source>
        <dbReference type="SAM" id="Phobius"/>
    </source>
</evidence>
<dbReference type="PANTHER" id="PTHR22911:SF79">
    <property type="entry name" value="MOBA-LIKE NTP TRANSFERASE DOMAIN-CONTAINING PROTEIN"/>
    <property type="match status" value="1"/>
</dbReference>
<dbReference type="InterPro" id="IPR000620">
    <property type="entry name" value="EamA_dom"/>
</dbReference>
<keyword evidence="1" id="KW-1133">Transmembrane helix</keyword>
<accession>A0A4Z1C8V8</accession>
<gene>
    <name evidence="3" type="ORF">E5Q11_12660</name>
</gene>
<dbReference type="RefSeq" id="WP_135803777.1">
    <property type="nucleotide sequence ID" value="NZ_SRPF01000003.1"/>
</dbReference>
<dbReference type="SUPFAM" id="SSF103481">
    <property type="entry name" value="Multidrug resistance efflux transporter EmrE"/>
    <property type="match status" value="2"/>
</dbReference>
<keyword evidence="1" id="KW-0812">Transmembrane</keyword>